<sequence length="105" mass="10981">MISPMTLIISAVVLGAFTYGFRVAGPLLHGRMAPSPQTQEWMTSAATVLLVALCVTSAFADGKEWSDPARPIAVAVAGLAAWFRAPFLVVVLIAAVTAAVIRLVT</sequence>
<dbReference type="EMBL" id="BAAALG010000008">
    <property type="protein sequence ID" value="GAA1101574.1"/>
    <property type="molecule type" value="Genomic_DNA"/>
</dbReference>
<evidence type="ECO:0000313" key="3">
    <source>
        <dbReference type="Proteomes" id="UP001501581"/>
    </source>
</evidence>
<dbReference type="Proteomes" id="UP001501581">
    <property type="component" value="Unassembled WGS sequence"/>
</dbReference>
<evidence type="ECO:0000256" key="1">
    <source>
        <dbReference type="SAM" id="Phobius"/>
    </source>
</evidence>
<organism evidence="2 3">
    <name type="scientific">Nocardioides dubius</name>
    <dbReference type="NCBI Taxonomy" id="317019"/>
    <lineage>
        <taxon>Bacteria</taxon>
        <taxon>Bacillati</taxon>
        <taxon>Actinomycetota</taxon>
        <taxon>Actinomycetes</taxon>
        <taxon>Propionibacteriales</taxon>
        <taxon>Nocardioidaceae</taxon>
        <taxon>Nocardioides</taxon>
    </lineage>
</organism>
<keyword evidence="1" id="KW-0812">Transmembrane</keyword>
<comment type="caution">
    <text evidence="2">The sequence shown here is derived from an EMBL/GenBank/DDBJ whole genome shotgun (WGS) entry which is preliminary data.</text>
</comment>
<dbReference type="Pfam" id="PF05437">
    <property type="entry name" value="AzlD"/>
    <property type="match status" value="1"/>
</dbReference>
<name>A0ABN1TT41_9ACTN</name>
<proteinExistence type="predicted"/>
<keyword evidence="1" id="KW-1133">Transmembrane helix</keyword>
<accession>A0ABN1TT41</accession>
<reference evidence="2 3" key="1">
    <citation type="journal article" date="2019" name="Int. J. Syst. Evol. Microbiol.">
        <title>The Global Catalogue of Microorganisms (GCM) 10K type strain sequencing project: providing services to taxonomists for standard genome sequencing and annotation.</title>
        <authorList>
            <consortium name="The Broad Institute Genomics Platform"/>
            <consortium name="The Broad Institute Genome Sequencing Center for Infectious Disease"/>
            <person name="Wu L."/>
            <person name="Ma J."/>
        </authorList>
    </citation>
    <scope>NUCLEOTIDE SEQUENCE [LARGE SCALE GENOMIC DNA]</scope>
    <source>
        <strain evidence="2 3">JCM 13008</strain>
    </source>
</reference>
<gene>
    <name evidence="2" type="ORF">GCM10009668_19840</name>
</gene>
<evidence type="ECO:0000313" key="2">
    <source>
        <dbReference type="EMBL" id="GAA1101574.1"/>
    </source>
</evidence>
<protein>
    <recommendedName>
        <fullName evidence="4">Branched-chain amino acid transport protein (AzlD)</fullName>
    </recommendedName>
</protein>
<keyword evidence="1" id="KW-0472">Membrane</keyword>
<feature type="transmembrane region" description="Helical" evidence="1">
    <location>
        <begin position="72"/>
        <end position="101"/>
    </location>
</feature>
<keyword evidence="3" id="KW-1185">Reference proteome</keyword>
<evidence type="ECO:0008006" key="4">
    <source>
        <dbReference type="Google" id="ProtNLM"/>
    </source>
</evidence>
<feature type="transmembrane region" description="Helical" evidence="1">
    <location>
        <begin position="41"/>
        <end position="60"/>
    </location>
</feature>
<dbReference type="InterPro" id="IPR008407">
    <property type="entry name" value="Brnchd-chn_aa_trnsp_AzlD"/>
</dbReference>